<dbReference type="PANTHER" id="PTHR30193:SF37">
    <property type="entry name" value="INNER MEMBRANE ABC TRANSPORTER PERMEASE PROTEIN YCJO"/>
    <property type="match status" value="1"/>
</dbReference>
<keyword evidence="10" id="KW-1185">Reference proteome</keyword>
<reference evidence="9 10" key="1">
    <citation type="submission" date="2016-10" db="EMBL/GenBank/DDBJ databases">
        <authorList>
            <person name="de Groot N.N."/>
        </authorList>
    </citation>
    <scope>NUCLEOTIDE SEQUENCE [LARGE SCALE GENOMIC DNA]</scope>
    <source>
        <strain evidence="9 10">DSM 21800</strain>
    </source>
</reference>
<dbReference type="Gene3D" id="1.10.3720.10">
    <property type="entry name" value="MetI-like"/>
    <property type="match status" value="1"/>
</dbReference>
<dbReference type="SUPFAM" id="SSF161098">
    <property type="entry name" value="MetI-like"/>
    <property type="match status" value="1"/>
</dbReference>
<accession>A0A1H1YMW1</accession>
<dbReference type="PROSITE" id="PS50928">
    <property type="entry name" value="ABC_TM1"/>
    <property type="match status" value="1"/>
</dbReference>
<evidence type="ECO:0000256" key="5">
    <source>
        <dbReference type="ARBA" id="ARBA00022989"/>
    </source>
</evidence>
<dbReference type="CDD" id="cd06261">
    <property type="entry name" value="TM_PBP2"/>
    <property type="match status" value="1"/>
</dbReference>
<feature type="domain" description="ABC transmembrane type-1" evidence="8">
    <location>
        <begin position="81"/>
        <end position="292"/>
    </location>
</feature>
<evidence type="ECO:0000256" key="4">
    <source>
        <dbReference type="ARBA" id="ARBA00022692"/>
    </source>
</evidence>
<feature type="transmembrane region" description="Helical" evidence="7">
    <location>
        <begin position="223"/>
        <end position="244"/>
    </location>
</feature>
<dbReference type="PANTHER" id="PTHR30193">
    <property type="entry name" value="ABC TRANSPORTER PERMEASE PROTEIN"/>
    <property type="match status" value="1"/>
</dbReference>
<keyword evidence="2 7" id="KW-0813">Transport</keyword>
<dbReference type="GO" id="GO:0055085">
    <property type="term" value="P:transmembrane transport"/>
    <property type="evidence" value="ECO:0007669"/>
    <property type="project" value="InterPro"/>
</dbReference>
<name>A0A1H1YMW1_9ACTN</name>
<evidence type="ECO:0000313" key="10">
    <source>
        <dbReference type="Proteomes" id="UP000199103"/>
    </source>
</evidence>
<dbReference type="Pfam" id="PF00528">
    <property type="entry name" value="BPD_transp_1"/>
    <property type="match status" value="1"/>
</dbReference>
<comment type="similarity">
    <text evidence="7">Belongs to the binding-protein-dependent transport system permease family.</text>
</comment>
<evidence type="ECO:0000259" key="8">
    <source>
        <dbReference type="PROSITE" id="PS50928"/>
    </source>
</evidence>
<gene>
    <name evidence="9" type="ORF">SAMN04489812_4670</name>
</gene>
<feature type="transmembrane region" description="Helical" evidence="7">
    <location>
        <begin position="20"/>
        <end position="48"/>
    </location>
</feature>
<dbReference type="InterPro" id="IPR000515">
    <property type="entry name" value="MetI-like"/>
</dbReference>
<proteinExistence type="inferred from homology"/>
<feature type="transmembrane region" description="Helical" evidence="7">
    <location>
        <begin position="85"/>
        <end position="106"/>
    </location>
</feature>
<dbReference type="STRING" id="630515.SAMN04489812_4670"/>
<organism evidence="9 10">
    <name type="scientific">Microlunatus soli</name>
    <dbReference type="NCBI Taxonomy" id="630515"/>
    <lineage>
        <taxon>Bacteria</taxon>
        <taxon>Bacillati</taxon>
        <taxon>Actinomycetota</taxon>
        <taxon>Actinomycetes</taxon>
        <taxon>Propionibacteriales</taxon>
        <taxon>Propionibacteriaceae</taxon>
        <taxon>Microlunatus</taxon>
    </lineage>
</organism>
<evidence type="ECO:0000256" key="7">
    <source>
        <dbReference type="RuleBase" id="RU363032"/>
    </source>
</evidence>
<evidence type="ECO:0000256" key="3">
    <source>
        <dbReference type="ARBA" id="ARBA00022475"/>
    </source>
</evidence>
<evidence type="ECO:0000313" key="9">
    <source>
        <dbReference type="EMBL" id="SDT22609.1"/>
    </source>
</evidence>
<dbReference type="Proteomes" id="UP000199103">
    <property type="component" value="Chromosome I"/>
</dbReference>
<keyword evidence="6 7" id="KW-0472">Membrane</keyword>
<dbReference type="InterPro" id="IPR051393">
    <property type="entry name" value="ABC_transporter_permease"/>
</dbReference>
<dbReference type="EMBL" id="LT629772">
    <property type="protein sequence ID" value="SDT22609.1"/>
    <property type="molecule type" value="Genomic_DNA"/>
</dbReference>
<feature type="transmembrane region" description="Helical" evidence="7">
    <location>
        <begin position="167"/>
        <end position="188"/>
    </location>
</feature>
<keyword evidence="5 7" id="KW-1133">Transmembrane helix</keyword>
<feature type="transmembrane region" description="Helical" evidence="7">
    <location>
        <begin position="271"/>
        <end position="293"/>
    </location>
</feature>
<feature type="transmembrane region" description="Helical" evidence="7">
    <location>
        <begin position="118"/>
        <end position="138"/>
    </location>
</feature>
<keyword evidence="3" id="KW-1003">Cell membrane</keyword>
<dbReference type="RefSeq" id="WP_091527894.1">
    <property type="nucleotide sequence ID" value="NZ_LT629772.1"/>
</dbReference>
<evidence type="ECO:0000256" key="2">
    <source>
        <dbReference type="ARBA" id="ARBA00022448"/>
    </source>
</evidence>
<dbReference type="AlphaFoldDB" id="A0A1H1YMW1"/>
<comment type="subcellular location">
    <subcellularLocation>
        <location evidence="1 7">Cell membrane</location>
        <topology evidence="1 7">Multi-pass membrane protein</topology>
    </subcellularLocation>
</comment>
<evidence type="ECO:0000256" key="6">
    <source>
        <dbReference type="ARBA" id="ARBA00023136"/>
    </source>
</evidence>
<protein>
    <submittedName>
        <fullName evidence="9">Carbohydrate ABC transporter membrane protein 1, CUT1 family</fullName>
    </submittedName>
</protein>
<keyword evidence="4 7" id="KW-0812">Transmembrane</keyword>
<sequence length="308" mass="33740">MTASVTPSARRSSGLTRTEARWGVLLALPAILGFAAFTLIPMIASLVISLTDWSVGGVPHFIGLDNYVRMFTRDDDFGSSLWATVYYTLGAVPLTMIVAFAAALLLNASVRGQAFFRVIFYLPAIVPLVANSMLWLWLFNPDFGLLNAVTGMVGLPSSDWVYGENTAIPSLILMSTWGFGNVAVLFLAGLQGVPRHLYEAISVDGGGMWRKFRHITLPMMTPTIFYSLVTGVIGSFQVFVQAAVMTQGGPNNKTLFFIYYIYQAAFTNNELGYASALAWILFVVILVITAVMFKNSSRWVYYEAGGAR</sequence>
<dbReference type="InterPro" id="IPR035906">
    <property type="entry name" value="MetI-like_sf"/>
</dbReference>
<dbReference type="OrthoDB" id="9804439at2"/>
<evidence type="ECO:0000256" key="1">
    <source>
        <dbReference type="ARBA" id="ARBA00004651"/>
    </source>
</evidence>
<dbReference type="GO" id="GO:0005886">
    <property type="term" value="C:plasma membrane"/>
    <property type="evidence" value="ECO:0007669"/>
    <property type="project" value="UniProtKB-SubCell"/>
</dbReference>